<dbReference type="PRINTS" id="PR00385">
    <property type="entry name" value="P450"/>
</dbReference>
<protein>
    <submittedName>
        <fullName evidence="2">Cytochrome P450</fullName>
    </submittedName>
</protein>
<dbReference type="PANTHER" id="PTHR46696">
    <property type="entry name" value="P450, PUTATIVE (EUROFUNG)-RELATED"/>
    <property type="match status" value="1"/>
</dbReference>
<dbReference type="Proteomes" id="UP001595645">
    <property type="component" value="Unassembled WGS sequence"/>
</dbReference>
<comment type="caution">
    <text evidence="2">The sequence shown here is derived from an EMBL/GenBank/DDBJ whole genome shotgun (WGS) entry which is preliminary data.</text>
</comment>
<dbReference type="PANTHER" id="PTHR46696:SF1">
    <property type="entry name" value="CYTOCHROME P450 YJIB-RELATED"/>
    <property type="match status" value="1"/>
</dbReference>
<name>A0ABV7PDJ8_9PSEU</name>
<dbReference type="Pfam" id="PF00067">
    <property type="entry name" value="p450"/>
    <property type="match status" value="1"/>
</dbReference>
<dbReference type="CDD" id="cd20625">
    <property type="entry name" value="CYP164-like"/>
    <property type="match status" value="1"/>
</dbReference>
<dbReference type="Gene3D" id="1.10.630.10">
    <property type="entry name" value="Cytochrome P450"/>
    <property type="match status" value="1"/>
</dbReference>
<keyword evidence="3" id="KW-1185">Reference proteome</keyword>
<comment type="similarity">
    <text evidence="1">Belongs to the cytochrome P450 family.</text>
</comment>
<evidence type="ECO:0000313" key="3">
    <source>
        <dbReference type="Proteomes" id="UP001595645"/>
    </source>
</evidence>
<sequence>MTAQPFAAQLDVMARLQEPDNRKDPFPFLAWLREHDPVHQTPRGTYVLSRHADVAQVLQESGTVFLSPDRAKLATQFPEALQHRSMAVFASSIAVSNPPEHTRLRKVVSREFTARRVVGLRPRITEICDRLIGEIAEPLLDGEEVDLQRRFAEPLAIGTLSVLLGVPDEDRVWLASLVEGVLSAFPGAPADVIARADWLTAEMEEYLVSLIERRRNAPEDDLITALAGPNEDLAEHELVPMLWALWCAGFKTSAAGISNGVLAVLEHPDQVHWLERDASAFANEVLRLNPPTILTPFVRIATRDVEFGGGTVTAGSDVRLLIGAANRDPEVFDDPERFDPSRDTKASLAFAGGIHFCVGAGLARAEMEIALPRLRAQLPSLGYASEPTWSPAVFHHMVKTLPVVHRRTDGRKR</sequence>
<dbReference type="InterPro" id="IPR036396">
    <property type="entry name" value="Cyt_P450_sf"/>
</dbReference>
<reference evidence="3" key="1">
    <citation type="journal article" date="2019" name="Int. J. Syst. Evol. Microbiol.">
        <title>The Global Catalogue of Microorganisms (GCM) 10K type strain sequencing project: providing services to taxonomists for standard genome sequencing and annotation.</title>
        <authorList>
            <consortium name="The Broad Institute Genomics Platform"/>
            <consortium name="The Broad Institute Genome Sequencing Center for Infectious Disease"/>
            <person name="Wu L."/>
            <person name="Ma J."/>
        </authorList>
    </citation>
    <scope>NUCLEOTIDE SEQUENCE [LARGE SCALE GENOMIC DNA]</scope>
    <source>
        <strain evidence="3">CGMCC 4.7676</strain>
    </source>
</reference>
<gene>
    <name evidence="2" type="ORF">ACFOSH_42655</name>
</gene>
<dbReference type="SUPFAM" id="SSF48264">
    <property type="entry name" value="Cytochrome P450"/>
    <property type="match status" value="1"/>
</dbReference>
<accession>A0ABV7PDJ8</accession>
<evidence type="ECO:0000313" key="2">
    <source>
        <dbReference type="EMBL" id="MFC3456168.1"/>
    </source>
</evidence>
<dbReference type="RefSeq" id="WP_378247279.1">
    <property type="nucleotide sequence ID" value="NZ_JBHRWK010000143.1"/>
</dbReference>
<proteinExistence type="inferred from homology"/>
<dbReference type="InterPro" id="IPR002397">
    <property type="entry name" value="Cyt_P450_B"/>
</dbReference>
<dbReference type="PRINTS" id="PR00359">
    <property type="entry name" value="BP450"/>
</dbReference>
<dbReference type="EMBL" id="JBHRWK010000143">
    <property type="protein sequence ID" value="MFC3456168.1"/>
    <property type="molecule type" value="Genomic_DNA"/>
</dbReference>
<evidence type="ECO:0000256" key="1">
    <source>
        <dbReference type="ARBA" id="ARBA00010617"/>
    </source>
</evidence>
<dbReference type="InterPro" id="IPR001128">
    <property type="entry name" value="Cyt_P450"/>
</dbReference>
<organism evidence="2 3">
    <name type="scientific">Amycolatopsis speibonae</name>
    <dbReference type="NCBI Taxonomy" id="1450224"/>
    <lineage>
        <taxon>Bacteria</taxon>
        <taxon>Bacillati</taxon>
        <taxon>Actinomycetota</taxon>
        <taxon>Actinomycetes</taxon>
        <taxon>Pseudonocardiales</taxon>
        <taxon>Pseudonocardiaceae</taxon>
        <taxon>Amycolatopsis</taxon>
    </lineage>
</organism>